<evidence type="ECO:0000313" key="8">
    <source>
        <dbReference type="EMBL" id="MBC2688726.1"/>
    </source>
</evidence>
<keyword evidence="4" id="KW-0328">Glycosyltransferase</keyword>
<keyword evidence="2" id="KW-1003">Cell membrane</keyword>
<protein>
    <submittedName>
        <fullName evidence="8">Glycosyltransferase</fullName>
    </submittedName>
</protein>
<dbReference type="RefSeq" id="WP_185817942.1">
    <property type="nucleotide sequence ID" value="NZ_JACMYG010000002.1"/>
</dbReference>
<dbReference type="Proteomes" id="UP000526003">
    <property type="component" value="Unassembled WGS sequence"/>
</dbReference>
<evidence type="ECO:0000256" key="2">
    <source>
        <dbReference type="ARBA" id="ARBA00022475"/>
    </source>
</evidence>
<comment type="subcellular location">
    <subcellularLocation>
        <location evidence="1">Cell membrane</location>
    </subcellularLocation>
</comment>
<evidence type="ECO:0000256" key="3">
    <source>
        <dbReference type="ARBA" id="ARBA00022519"/>
    </source>
</evidence>
<keyword evidence="5 8" id="KW-0808">Transferase</keyword>
<evidence type="ECO:0000256" key="4">
    <source>
        <dbReference type="ARBA" id="ARBA00022676"/>
    </source>
</evidence>
<name>A0A7X1GA81_9PSED</name>
<dbReference type="AlphaFoldDB" id="A0A7X1GA81"/>
<dbReference type="PANTHER" id="PTHR43646:SF2">
    <property type="entry name" value="GLYCOSYLTRANSFERASE 2-LIKE DOMAIN-CONTAINING PROTEIN"/>
    <property type="match status" value="1"/>
</dbReference>
<dbReference type="Pfam" id="PF00535">
    <property type="entry name" value="Glycos_transf_2"/>
    <property type="match status" value="1"/>
</dbReference>
<accession>A0A7X1GA81</accession>
<keyword evidence="9" id="KW-1185">Reference proteome</keyword>
<evidence type="ECO:0000313" key="9">
    <source>
        <dbReference type="Proteomes" id="UP000526003"/>
    </source>
</evidence>
<dbReference type="InterPro" id="IPR029044">
    <property type="entry name" value="Nucleotide-diphossugar_trans"/>
</dbReference>
<organism evidence="8 9">
    <name type="scientific">Pseudomonas kielensis</name>
    <dbReference type="NCBI Taxonomy" id="2762577"/>
    <lineage>
        <taxon>Bacteria</taxon>
        <taxon>Pseudomonadati</taxon>
        <taxon>Pseudomonadota</taxon>
        <taxon>Gammaproteobacteria</taxon>
        <taxon>Pseudomonadales</taxon>
        <taxon>Pseudomonadaceae</taxon>
        <taxon>Pseudomonas</taxon>
    </lineage>
</organism>
<dbReference type="InterPro" id="IPR001173">
    <property type="entry name" value="Glyco_trans_2-like"/>
</dbReference>
<reference evidence="8 9" key="1">
    <citation type="submission" date="2020-08" db="EMBL/GenBank/DDBJ databases">
        <title>Pseudomonas sp. nov.</title>
        <authorList>
            <person name="Gieschler S."/>
            <person name="Fiedler G."/>
            <person name="Brinks E."/>
            <person name="Boehnlein C."/>
            <person name="Franz C.M.A.P."/>
            <person name="Kabisch J."/>
        </authorList>
    </citation>
    <scope>NUCLEOTIDE SEQUENCE [LARGE SCALE GENOMIC DNA]</scope>
    <source>
        <strain evidence="8 9">MBT-1</strain>
    </source>
</reference>
<comment type="caution">
    <text evidence="8">The sequence shown here is derived from an EMBL/GenBank/DDBJ whole genome shotgun (WGS) entry which is preliminary data.</text>
</comment>
<evidence type="ECO:0000256" key="5">
    <source>
        <dbReference type="ARBA" id="ARBA00022679"/>
    </source>
</evidence>
<keyword evidence="3" id="KW-0997">Cell inner membrane</keyword>
<dbReference type="GO" id="GO:0016757">
    <property type="term" value="F:glycosyltransferase activity"/>
    <property type="evidence" value="ECO:0007669"/>
    <property type="project" value="UniProtKB-KW"/>
</dbReference>
<sequence>MIGVVVPAHNEQALLKRCLDALACAAHAVERGGESVAILVVLDACTDRSLAIAQACGVQTLVINDANVGCARRAGAAYMLDRGARWLACTDADSRVPRNWLRQQLAFQADAVCGTVSVDDWHPDHCPAARQRYQALYQSREGHRHVHGANLGVCAEAYRRVGGFRPLPAHEDVCLVKDLQRSGASIVWTALNGVRTSSRVDCRARGGFGDYLKSLAGGG</sequence>
<dbReference type="EMBL" id="JACMYG010000002">
    <property type="protein sequence ID" value="MBC2688726.1"/>
    <property type="molecule type" value="Genomic_DNA"/>
</dbReference>
<feature type="domain" description="Glycosyltransferase 2-like" evidence="7">
    <location>
        <begin position="4"/>
        <end position="139"/>
    </location>
</feature>
<evidence type="ECO:0000256" key="1">
    <source>
        <dbReference type="ARBA" id="ARBA00004236"/>
    </source>
</evidence>
<dbReference type="SUPFAM" id="SSF53448">
    <property type="entry name" value="Nucleotide-diphospho-sugar transferases"/>
    <property type="match status" value="1"/>
</dbReference>
<dbReference type="PANTHER" id="PTHR43646">
    <property type="entry name" value="GLYCOSYLTRANSFERASE"/>
    <property type="match status" value="1"/>
</dbReference>
<evidence type="ECO:0000259" key="7">
    <source>
        <dbReference type="Pfam" id="PF00535"/>
    </source>
</evidence>
<evidence type="ECO:0000256" key="6">
    <source>
        <dbReference type="ARBA" id="ARBA00023136"/>
    </source>
</evidence>
<dbReference type="GO" id="GO:0005886">
    <property type="term" value="C:plasma membrane"/>
    <property type="evidence" value="ECO:0007669"/>
    <property type="project" value="UniProtKB-SubCell"/>
</dbReference>
<gene>
    <name evidence="8" type="ORF">H7995_02805</name>
</gene>
<keyword evidence="6" id="KW-0472">Membrane</keyword>
<proteinExistence type="predicted"/>
<dbReference type="Gene3D" id="3.90.550.10">
    <property type="entry name" value="Spore Coat Polysaccharide Biosynthesis Protein SpsA, Chain A"/>
    <property type="match status" value="1"/>
</dbReference>